<keyword evidence="2" id="KW-0808">Transferase</keyword>
<evidence type="ECO:0000313" key="2">
    <source>
        <dbReference type="EMBL" id="MDR6726024.1"/>
    </source>
</evidence>
<evidence type="ECO:0000313" key="3">
    <source>
        <dbReference type="Proteomes" id="UP001254832"/>
    </source>
</evidence>
<protein>
    <submittedName>
        <fullName evidence="2">Alpha-N-acetylglucosamine transferase</fullName>
    </submittedName>
</protein>
<dbReference type="EMBL" id="JAVDTR010000014">
    <property type="protein sequence ID" value="MDR6726024.1"/>
    <property type="molecule type" value="Genomic_DNA"/>
</dbReference>
<name>A0AAP5H480_PAEAM</name>
<keyword evidence="1" id="KW-0732">Signal</keyword>
<reference evidence="2" key="1">
    <citation type="submission" date="2023-07" db="EMBL/GenBank/DDBJ databases">
        <title>Sorghum-associated microbial communities from plants grown in Nebraska, USA.</title>
        <authorList>
            <person name="Schachtman D."/>
        </authorList>
    </citation>
    <scope>NUCLEOTIDE SEQUENCE</scope>
    <source>
        <strain evidence="2">BE80</strain>
    </source>
</reference>
<dbReference type="Proteomes" id="UP001254832">
    <property type="component" value="Unassembled WGS sequence"/>
</dbReference>
<dbReference type="RefSeq" id="WP_310143803.1">
    <property type="nucleotide sequence ID" value="NZ_JAVDTR010000014.1"/>
</dbReference>
<feature type="signal peptide" evidence="1">
    <location>
        <begin position="1"/>
        <end position="39"/>
    </location>
</feature>
<organism evidence="2 3">
    <name type="scientific">Paenibacillus amylolyticus</name>
    <dbReference type="NCBI Taxonomy" id="1451"/>
    <lineage>
        <taxon>Bacteria</taxon>
        <taxon>Bacillati</taxon>
        <taxon>Bacillota</taxon>
        <taxon>Bacilli</taxon>
        <taxon>Bacillales</taxon>
        <taxon>Paenibacillaceae</taxon>
        <taxon>Paenibacillus</taxon>
    </lineage>
</organism>
<evidence type="ECO:0000256" key="1">
    <source>
        <dbReference type="SAM" id="SignalP"/>
    </source>
</evidence>
<dbReference type="AlphaFoldDB" id="A0AAP5H480"/>
<comment type="caution">
    <text evidence="2">The sequence shown here is derived from an EMBL/GenBank/DDBJ whole genome shotgun (WGS) entry which is preliminary data.</text>
</comment>
<proteinExistence type="predicted"/>
<gene>
    <name evidence="2" type="ORF">J2W91_004529</name>
</gene>
<feature type="chain" id="PRO_5042987507" evidence="1">
    <location>
        <begin position="40"/>
        <end position="157"/>
    </location>
</feature>
<dbReference type="GO" id="GO:0016740">
    <property type="term" value="F:transferase activity"/>
    <property type="evidence" value="ECO:0007669"/>
    <property type="project" value="UniProtKB-KW"/>
</dbReference>
<sequence length="157" mass="17354">MIPSYPSAKRNGLRFIMTATALALLVQSGMAGTTGVAVAASTQTEAKVTTNSSKAIYTTFQSKLKQKNGLIAADAYLTNRITQVTSHHLTLMVLQLENARLKSLTTMTDRMLVPNVQDKMMKIYQWNDTFTSLMGRTQDTRLQSLLKEARDSGYNSL</sequence>
<accession>A0AAP5H480</accession>